<keyword evidence="2" id="KW-0472">Membrane</keyword>
<dbReference type="Pfam" id="PF00005">
    <property type="entry name" value="ABC_tran"/>
    <property type="match status" value="1"/>
</dbReference>
<comment type="caution">
    <text evidence="6">The sequence shown here is derived from an EMBL/GenBank/DDBJ whole genome shotgun (WGS) entry which is preliminary data.</text>
</comment>
<keyword evidence="7" id="KW-1185">Reference proteome</keyword>
<name>A0A9X4NVV8_9BURK</name>
<evidence type="ECO:0000256" key="4">
    <source>
        <dbReference type="ARBA" id="ARBA00022840"/>
    </source>
</evidence>
<dbReference type="InterPro" id="IPR003439">
    <property type="entry name" value="ABC_transporter-like_ATP-bd"/>
</dbReference>
<dbReference type="InterPro" id="IPR050093">
    <property type="entry name" value="ABC_SmlMolc_Importer"/>
</dbReference>
<gene>
    <name evidence="6" type="ORF">H010_18275</name>
</gene>
<dbReference type="Proteomes" id="UP001152876">
    <property type="component" value="Unassembled WGS sequence"/>
</dbReference>
<evidence type="ECO:0000256" key="2">
    <source>
        <dbReference type="ARBA" id="ARBA00022475"/>
    </source>
</evidence>
<dbReference type="GO" id="GO:0043190">
    <property type="term" value="C:ATP-binding cassette (ABC) transporter complex"/>
    <property type="evidence" value="ECO:0007669"/>
    <property type="project" value="InterPro"/>
</dbReference>
<feature type="domain" description="ABC transporter" evidence="5">
    <location>
        <begin position="5"/>
        <end position="241"/>
    </location>
</feature>
<evidence type="ECO:0000259" key="5">
    <source>
        <dbReference type="PROSITE" id="PS50893"/>
    </source>
</evidence>
<evidence type="ECO:0000256" key="3">
    <source>
        <dbReference type="ARBA" id="ARBA00022741"/>
    </source>
</evidence>
<dbReference type="OrthoDB" id="8877836at2"/>
<dbReference type="GO" id="GO:0016887">
    <property type="term" value="F:ATP hydrolysis activity"/>
    <property type="evidence" value="ECO:0007669"/>
    <property type="project" value="InterPro"/>
</dbReference>
<dbReference type="FunFam" id="3.40.50.300:FF:000042">
    <property type="entry name" value="Maltose/maltodextrin ABC transporter, ATP-binding protein"/>
    <property type="match status" value="1"/>
</dbReference>
<evidence type="ECO:0000313" key="7">
    <source>
        <dbReference type="Proteomes" id="UP001152876"/>
    </source>
</evidence>
<proteinExistence type="predicted"/>
<dbReference type="PROSITE" id="PS00211">
    <property type="entry name" value="ABC_TRANSPORTER_1"/>
    <property type="match status" value="1"/>
</dbReference>
<dbReference type="SMART" id="SM00382">
    <property type="entry name" value="AAA"/>
    <property type="match status" value="1"/>
</dbReference>
<sequence>MNDAVQLVAVDKRFADGTHALKGVHLRFARRQLTTLLGPSGCGKTTLLRLVAGLERPSGGRILIGGRDFTQAGPEQRPISMVFQSYALFPHLDVRQNVGYGLRMQAGAHRRQDNDANDARVHEALALVGMASLASRSTASLSGGQQQRVALARALVLQPEVLLLDEPLSNLDAGLRRHIREDIRGLQQRLGLTVIYVTHDQDEAMAVSDQVVVLCEGQVLQVGSPREVYEQPGSEFVAGFMGDAAVFDAEADAQGRVHLGPLCLAPGLTRRQGPLRLVVRPEAWRIAPASGAGLAGKVVARAFEGRLTQYRVLTALGELQVNKFHELQGLQLQAPVSLFLDGPGVSVLLGGEGAAPQGP</sequence>
<evidence type="ECO:0000256" key="1">
    <source>
        <dbReference type="ARBA" id="ARBA00022448"/>
    </source>
</evidence>
<dbReference type="InterPro" id="IPR027417">
    <property type="entry name" value="P-loop_NTPase"/>
</dbReference>
<dbReference type="PROSITE" id="PS50893">
    <property type="entry name" value="ABC_TRANSPORTER_2"/>
    <property type="match status" value="1"/>
</dbReference>
<dbReference type="Gene3D" id="3.40.50.300">
    <property type="entry name" value="P-loop containing nucleotide triphosphate hydrolases"/>
    <property type="match status" value="1"/>
</dbReference>
<dbReference type="GO" id="GO:0140359">
    <property type="term" value="F:ABC-type transporter activity"/>
    <property type="evidence" value="ECO:0007669"/>
    <property type="project" value="UniProtKB-ARBA"/>
</dbReference>
<dbReference type="GO" id="GO:0005524">
    <property type="term" value="F:ATP binding"/>
    <property type="evidence" value="ECO:0007669"/>
    <property type="project" value="UniProtKB-KW"/>
</dbReference>
<protein>
    <submittedName>
        <fullName evidence="6">ABC transporter</fullName>
    </submittedName>
</protein>
<dbReference type="InterPro" id="IPR013611">
    <property type="entry name" value="Transp-assoc_OB_typ2"/>
</dbReference>
<dbReference type="InterPro" id="IPR003593">
    <property type="entry name" value="AAA+_ATPase"/>
</dbReference>
<reference evidence="6" key="1">
    <citation type="submission" date="2013-01" db="EMBL/GenBank/DDBJ databases">
        <title>Genome draft of Hydrogenophaga taeniospiralis 2K1.</title>
        <authorList>
            <person name="Gomila M."/>
            <person name="Lalucat J."/>
        </authorList>
    </citation>
    <scope>NUCLEOTIDE SEQUENCE</scope>
    <source>
        <strain evidence="6">CCUG 15921</strain>
    </source>
</reference>
<keyword evidence="3" id="KW-0547">Nucleotide-binding</keyword>
<dbReference type="InterPro" id="IPR008995">
    <property type="entry name" value="Mo/tungstate-bd_C_term_dom"/>
</dbReference>
<evidence type="ECO:0000313" key="6">
    <source>
        <dbReference type="EMBL" id="MDG5977214.1"/>
    </source>
</evidence>
<dbReference type="Pfam" id="PF08402">
    <property type="entry name" value="TOBE_2"/>
    <property type="match status" value="1"/>
</dbReference>
<accession>A0A9X4NVV8</accession>
<keyword evidence="1" id="KW-0813">Transport</keyword>
<keyword evidence="4" id="KW-0067">ATP-binding</keyword>
<dbReference type="EMBL" id="AOGK01000018">
    <property type="protein sequence ID" value="MDG5977214.1"/>
    <property type="molecule type" value="Genomic_DNA"/>
</dbReference>
<keyword evidence="2" id="KW-1003">Cell membrane</keyword>
<dbReference type="SUPFAM" id="SSF50331">
    <property type="entry name" value="MOP-like"/>
    <property type="match status" value="1"/>
</dbReference>
<dbReference type="InterPro" id="IPR017871">
    <property type="entry name" value="ABC_transporter-like_CS"/>
</dbReference>
<organism evidence="6 7">
    <name type="scientific">Hydrogenophaga taeniospiralis CCUG 15921</name>
    <dbReference type="NCBI Taxonomy" id="1281780"/>
    <lineage>
        <taxon>Bacteria</taxon>
        <taxon>Pseudomonadati</taxon>
        <taxon>Pseudomonadota</taxon>
        <taxon>Betaproteobacteria</taxon>
        <taxon>Burkholderiales</taxon>
        <taxon>Comamonadaceae</taxon>
        <taxon>Hydrogenophaga</taxon>
    </lineage>
</organism>
<dbReference type="PANTHER" id="PTHR42781:SF4">
    <property type="entry name" value="SPERMIDINE_PUTRESCINE IMPORT ATP-BINDING PROTEIN POTA"/>
    <property type="match status" value="1"/>
</dbReference>
<dbReference type="PANTHER" id="PTHR42781">
    <property type="entry name" value="SPERMIDINE/PUTRESCINE IMPORT ATP-BINDING PROTEIN POTA"/>
    <property type="match status" value="1"/>
</dbReference>
<dbReference type="AlphaFoldDB" id="A0A9X4NVV8"/>
<dbReference type="SUPFAM" id="SSF52540">
    <property type="entry name" value="P-loop containing nucleoside triphosphate hydrolases"/>
    <property type="match status" value="1"/>
</dbReference>
<dbReference type="RefSeq" id="WP_068175715.1">
    <property type="nucleotide sequence ID" value="NZ_AOGK01000018.1"/>
</dbReference>